<dbReference type="AlphaFoldDB" id="A0A1E3WDD1"/>
<dbReference type="InterPro" id="IPR037513">
    <property type="entry name" value="NQO"/>
</dbReference>
<dbReference type="GO" id="GO:0051287">
    <property type="term" value="F:NAD binding"/>
    <property type="evidence" value="ECO:0007669"/>
    <property type="project" value="UniProtKB-UniRule"/>
</dbReference>
<comment type="catalytic activity">
    <reaction evidence="8">
        <text>a quinone + NADPH + H(+) = a quinol + NADP(+)</text>
        <dbReference type="Rhea" id="RHEA:46164"/>
        <dbReference type="ChEBI" id="CHEBI:15378"/>
        <dbReference type="ChEBI" id="CHEBI:24646"/>
        <dbReference type="ChEBI" id="CHEBI:57783"/>
        <dbReference type="ChEBI" id="CHEBI:58349"/>
        <dbReference type="ChEBI" id="CHEBI:132124"/>
        <dbReference type="EC" id="1.6.5.2"/>
    </reaction>
</comment>
<comment type="cofactor">
    <cofactor evidence="8">
        <name>FMN</name>
        <dbReference type="ChEBI" id="CHEBI:58210"/>
    </cofactor>
    <text evidence="8">Binds 1 FMN per monomer.</text>
</comment>
<evidence type="ECO:0000256" key="3">
    <source>
        <dbReference type="ARBA" id="ARBA00022643"/>
    </source>
</evidence>
<reference evidence="10 11" key="1">
    <citation type="journal article" date="2016" name="Environ. Microbiol.">
        <title>New Methyloceanibacter diversity from North Sea sediments includes methanotroph containing solely the soluble methane monooxygenase.</title>
        <authorList>
            <person name="Vekeman B."/>
            <person name="Kerckhof F.M."/>
            <person name="Cremers G."/>
            <person name="de Vos P."/>
            <person name="Vandamme P."/>
            <person name="Boon N."/>
            <person name="Op den Camp H.J."/>
            <person name="Heylen K."/>
        </authorList>
    </citation>
    <scope>NUCLEOTIDE SEQUENCE [LARGE SCALE GENOMIC DNA]</scope>
    <source>
        <strain evidence="10 11">R-67177</strain>
    </source>
</reference>
<feature type="binding site" evidence="8">
    <location>
        <position position="102"/>
    </location>
    <ligand>
        <name>substrate</name>
    </ligand>
</feature>
<evidence type="ECO:0000313" key="11">
    <source>
        <dbReference type="Proteomes" id="UP000095042"/>
    </source>
</evidence>
<evidence type="ECO:0000259" key="9">
    <source>
        <dbReference type="PROSITE" id="PS50902"/>
    </source>
</evidence>
<keyword evidence="7 8" id="KW-0520">NAD</keyword>
<accession>A0A1E3WDD1</accession>
<keyword evidence="2 8" id="KW-0285">Flavoprotein</keyword>
<keyword evidence="6 8" id="KW-0560">Oxidoreductase</keyword>
<dbReference type="PROSITE" id="PS50902">
    <property type="entry name" value="FLAVODOXIN_LIKE"/>
    <property type="match status" value="1"/>
</dbReference>
<dbReference type="GO" id="GO:0009055">
    <property type="term" value="F:electron transfer activity"/>
    <property type="evidence" value="ECO:0007669"/>
    <property type="project" value="InterPro"/>
</dbReference>
<name>A0A1E3WDD1_9HYPH</name>
<gene>
    <name evidence="10" type="ORF">AUC71_07500</name>
</gene>
<dbReference type="EMBL" id="LPWD01000042">
    <property type="protein sequence ID" value="ODS03834.1"/>
    <property type="molecule type" value="Genomic_DNA"/>
</dbReference>
<dbReference type="GO" id="GO:0050661">
    <property type="term" value="F:NADP binding"/>
    <property type="evidence" value="ECO:0007669"/>
    <property type="project" value="UniProtKB-UniRule"/>
</dbReference>
<evidence type="ECO:0000256" key="8">
    <source>
        <dbReference type="HAMAP-Rule" id="MF_01017"/>
    </source>
</evidence>
<dbReference type="PROSITE" id="PS00201">
    <property type="entry name" value="FLAVODOXIN"/>
    <property type="match status" value="1"/>
</dbReference>
<dbReference type="Proteomes" id="UP000095042">
    <property type="component" value="Unassembled WGS sequence"/>
</dbReference>
<organism evidence="10 11">
    <name type="scientific">Methyloceanibacter marginalis</name>
    <dbReference type="NCBI Taxonomy" id="1774971"/>
    <lineage>
        <taxon>Bacteria</taxon>
        <taxon>Pseudomonadati</taxon>
        <taxon>Pseudomonadota</taxon>
        <taxon>Alphaproteobacteria</taxon>
        <taxon>Hyphomicrobiales</taxon>
        <taxon>Hyphomicrobiaceae</taxon>
        <taxon>Methyloceanibacter</taxon>
    </lineage>
</organism>
<evidence type="ECO:0000256" key="4">
    <source>
        <dbReference type="ARBA" id="ARBA00022741"/>
    </source>
</evidence>
<dbReference type="GO" id="GO:0010181">
    <property type="term" value="F:FMN binding"/>
    <property type="evidence" value="ECO:0007669"/>
    <property type="project" value="InterPro"/>
</dbReference>
<dbReference type="OrthoDB" id="9801479at2"/>
<protein>
    <recommendedName>
        <fullName evidence="8">NAD(P)H dehydrogenase (quinone)</fullName>
        <ecNumber evidence="8">1.6.5.2</ecNumber>
    </recommendedName>
    <alternativeName>
        <fullName evidence="8">NAD(P)H:quinone oxidoreductase</fullName>
        <shortName evidence="8">NQO</shortName>
    </alternativeName>
</protein>
<dbReference type="Pfam" id="PF03358">
    <property type="entry name" value="FMN_red"/>
    <property type="match status" value="1"/>
</dbReference>
<dbReference type="SUPFAM" id="SSF52218">
    <property type="entry name" value="Flavoproteins"/>
    <property type="match status" value="1"/>
</dbReference>
<evidence type="ECO:0000256" key="1">
    <source>
        <dbReference type="ARBA" id="ARBA00006961"/>
    </source>
</evidence>
<feature type="binding site" evidence="8">
    <location>
        <position position="137"/>
    </location>
    <ligand>
        <name>FMN</name>
        <dbReference type="ChEBI" id="CHEBI:58210"/>
    </ligand>
</feature>
<dbReference type="Gene3D" id="3.40.50.360">
    <property type="match status" value="1"/>
</dbReference>
<comment type="caution">
    <text evidence="8">Lacks conserved residue(s) required for the propagation of feature annotation.</text>
</comment>
<evidence type="ECO:0000256" key="2">
    <source>
        <dbReference type="ARBA" id="ARBA00022630"/>
    </source>
</evidence>
<dbReference type="GO" id="GO:0016020">
    <property type="term" value="C:membrane"/>
    <property type="evidence" value="ECO:0007669"/>
    <property type="project" value="TreeGrafter"/>
</dbReference>
<feature type="binding site" evidence="8">
    <location>
        <begin position="13"/>
        <end position="18"/>
    </location>
    <ligand>
        <name>FMN</name>
        <dbReference type="ChEBI" id="CHEBI:58210"/>
    </ligand>
</feature>
<dbReference type="HAMAP" id="MF_01017">
    <property type="entry name" value="NQOR"/>
    <property type="match status" value="1"/>
</dbReference>
<dbReference type="InterPro" id="IPR010089">
    <property type="entry name" value="Flavoprotein_WrbA-like"/>
</dbReference>
<dbReference type="RefSeq" id="WP_069622974.1">
    <property type="nucleotide sequence ID" value="NZ_LPWD01000042.1"/>
</dbReference>
<keyword evidence="3 8" id="KW-0288">FMN</keyword>
<feature type="domain" description="Flavodoxin-like" evidence="9">
    <location>
        <begin position="7"/>
        <end position="193"/>
    </location>
</feature>
<evidence type="ECO:0000313" key="10">
    <source>
        <dbReference type="EMBL" id="ODS03834.1"/>
    </source>
</evidence>
<dbReference type="InterPro" id="IPR008254">
    <property type="entry name" value="Flavodoxin/NO_synth"/>
</dbReference>
<dbReference type="FunFam" id="3.40.50.360:FF:000001">
    <property type="entry name" value="NAD(P)H dehydrogenase (Quinone) FQR1-like"/>
    <property type="match status" value="1"/>
</dbReference>
<comment type="similarity">
    <text evidence="1 8">Belongs to the WrbA family.</text>
</comment>
<keyword evidence="11" id="KW-1185">Reference proteome</keyword>
<feature type="binding site" evidence="8">
    <location>
        <position position="15"/>
    </location>
    <ligand>
        <name>NAD(+)</name>
        <dbReference type="ChEBI" id="CHEBI:57540"/>
    </ligand>
</feature>
<keyword evidence="4 8" id="KW-0547">Nucleotide-binding</keyword>
<evidence type="ECO:0000256" key="6">
    <source>
        <dbReference type="ARBA" id="ARBA00023002"/>
    </source>
</evidence>
<comment type="catalytic activity">
    <reaction evidence="8">
        <text>a quinone + NADH + H(+) = a quinol + NAD(+)</text>
        <dbReference type="Rhea" id="RHEA:46160"/>
        <dbReference type="ChEBI" id="CHEBI:15378"/>
        <dbReference type="ChEBI" id="CHEBI:24646"/>
        <dbReference type="ChEBI" id="CHEBI:57540"/>
        <dbReference type="ChEBI" id="CHEBI:57945"/>
        <dbReference type="ChEBI" id="CHEBI:132124"/>
        <dbReference type="EC" id="1.6.5.2"/>
    </reaction>
</comment>
<dbReference type="InterPro" id="IPR005025">
    <property type="entry name" value="FMN_Rdtase-like_dom"/>
</dbReference>
<sequence length="205" mass="21523">MADTAQLLVLYHSSYGHTETLAYAIAHGVRAVEGAQVAVKRVPELMPEEVMRGAGMKVEQLAPIAEPQELADYDGIIVGTPTRFGNMSAQMRHFFDQTGPLWVSGALIGKVGSVFTSTSTGGGNETTIVSVHWTMLHHGMVVVGLPYSAPDLPDISEVKGGSPYGAGTIAAPDGSRTPSQKELNLASFQGHHVAKIAMKLAGGDA</sequence>
<dbReference type="InterPro" id="IPR029039">
    <property type="entry name" value="Flavoprotein-like_sf"/>
</dbReference>
<comment type="caution">
    <text evidence="10">The sequence shown here is derived from an EMBL/GenBank/DDBJ whole genome shotgun (WGS) entry which is preliminary data.</text>
</comment>
<evidence type="ECO:0000256" key="7">
    <source>
        <dbReference type="ARBA" id="ARBA00023027"/>
    </source>
</evidence>
<proteinExistence type="inferred from homology"/>
<dbReference type="GO" id="GO:0008753">
    <property type="term" value="F:NADPH dehydrogenase (quinone) activity"/>
    <property type="evidence" value="ECO:0007669"/>
    <property type="project" value="RHEA"/>
</dbReference>
<dbReference type="GO" id="GO:0050660">
    <property type="term" value="F:flavin adenine dinucleotide binding"/>
    <property type="evidence" value="ECO:0007669"/>
    <property type="project" value="UniProtKB-UniRule"/>
</dbReference>
<dbReference type="NCBIfam" id="TIGR01755">
    <property type="entry name" value="flav_wrbA"/>
    <property type="match status" value="1"/>
</dbReference>
<keyword evidence="5 8" id="KW-0521">NADP</keyword>
<dbReference type="InterPro" id="IPR001226">
    <property type="entry name" value="Flavodoxin_CS"/>
</dbReference>
<dbReference type="PANTHER" id="PTHR30546:SF23">
    <property type="entry name" value="FLAVOPROTEIN-LIKE PROTEIN YCP4-RELATED"/>
    <property type="match status" value="1"/>
</dbReference>
<dbReference type="GO" id="GO:0050136">
    <property type="term" value="F:NADH dehydrogenase (quinone) (non-electrogenic) activity"/>
    <property type="evidence" value="ECO:0007669"/>
    <property type="project" value="RHEA"/>
</dbReference>
<evidence type="ECO:0000256" key="5">
    <source>
        <dbReference type="ARBA" id="ARBA00022857"/>
    </source>
</evidence>
<dbReference type="EC" id="1.6.5.2" evidence="8"/>
<dbReference type="NCBIfam" id="NF002999">
    <property type="entry name" value="PRK03767.1"/>
    <property type="match status" value="1"/>
</dbReference>
<dbReference type="PANTHER" id="PTHR30546">
    <property type="entry name" value="FLAVODOXIN-RELATED PROTEIN WRBA-RELATED"/>
    <property type="match status" value="1"/>
</dbReference>
<feature type="binding site" evidence="8">
    <location>
        <begin position="82"/>
        <end position="84"/>
    </location>
    <ligand>
        <name>FMN</name>
        <dbReference type="ChEBI" id="CHEBI:58210"/>
    </ligand>
</feature>